<dbReference type="RefSeq" id="XP_041195955.1">
    <property type="nucleotide sequence ID" value="XM_041342382.1"/>
</dbReference>
<dbReference type="EMBL" id="JABBWG010000007">
    <property type="protein sequence ID" value="KAG1820888.1"/>
    <property type="molecule type" value="Genomic_DNA"/>
</dbReference>
<dbReference type="AlphaFoldDB" id="A0A9P7JGE6"/>
<evidence type="ECO:0000256" key="1">
    <source>
        <dbReference type="SAM" id="MobiDB-lite"/>
    </source>
</evidence>
<accession>A0A9P7JGE6</accession>
<gene>
    <name evidence="2" type="ORF">BJ212DRAFT_1585962</name>
</gene>
<protein>
    <submittedName>
        <fullName evidence="2">Uncharacterized protein</fullName>
    </submittedName>
</protein>
<evidence type="ECO:0000313" key="2">
    <source>
        <dbReference type="EMBL" id="KAG1820888.1"/>
    </source>
</evidence>
<reference evidence="2" key="1">
    <citation type="journal article" date="2020" name="New Phytol.">
        <title>Comparative genomics reveals dynamic genome evolution in host specialist ectomycorrhizal fungi.</title>
        <authorList>
            <person name="Lofgren L.A."/>
            <person name="Nguyen N.H."/>
            <person name="Vilgalys R."/>
            <person name="Ruytinx J."/>
            <person name="Liao H.L."/>
            <person name="Branco S."/>
            <person name="Kuo A."/>
            <person name="LaButti K."/>
            <person name="Lipzen A."/>
            <person name="Andreopoulos W."/>
            <person name="Pangilinan J."/>
            <person name="Riley R."/>
            <person name="Hundley H."/>
            <person name="Na H."/>
            <person name="Barry K."/>
            <person name="Grigoriev I.V."/>
            <person name="Stajich J.E."/>
            <person name="Kennedy P.G."/>
        </authorList>
    </citation>
    <scope>NUCLEOTIDE SEQUENCE</scope>
    <source>
        <strain evidence="2">MN1</strain>
    </source>
</reference>
<sequence length="253" mass="26044">MPSLPLRTLRSKLIPPRAPVPSPSSIVNKKLVHSPGTQREKTACVWDADADLRVVGVRVGVGALSAFPIHLHTPSSPLLAQPSPIRRSVTPHECAGMQRMVTWKEETGGVHEKAGGCICGGVEDGVWDECIGGVLRVGVGRVDIEGVCGLREQKDGRSTKEMAFAVEGNTAGTHKGRGVSIVSNQGCPPSAGDEVDLGSDAACFCGVGATDAIDGKIVGTVGVTIAGTQGVAIPLAPSISIKNKPYSPSALSS</sequence>
<proteinExistence type="predicted"/>
<evidence type="ECO:0000313" key="3">
    <source>
        <dbReference type="Proteomes" id="UP000807769"/>
    </source>
</evidence>
<dbReference type="GeneID" id="64636398"/>
<name>A0A9P7JGE6_9AGAM</name>
<comment type="caution">
    <text evidence="2">The sequence shown here is derived from an EMBL/GenBank/DDBJ whole genome shotgun (WGS) entry which is preliminary data.</text>
</comment>
<organism evidence="2 3">
    <name type="scientific">Suillus subaureus</name>
    <dbReference type="NCBI Taxonomy" id="48587"/>
    <lineage>
        <taxon>Eukaryota</taxon>
        <taxon>Fungi</taxon>
        <taxon>Dikarya</taxon>
        <taxon>Basidiomycota</taxon>
        <taxon>Agaricomycotina</taxon>
        <taxon>Agaricomycetes</taxon>
        <taxon>Agaricomycetidae</taxon>
        <taxon>Boletales</taxon>
        <taxon>Suillineae</taxon>
        <taxon>Suillaceae</taxon>
        <taxon>Suillus</taxon>
    </lineage>
</organism>
<keyword evidence="3" id="KW-1185">Reference proteome</keyword>
<dbReference type="Proteomes" id="UP000807769">
    <property type="component" value="Unassembled WGS sequence"/>
</dbReference>
<feature type="region of interest" description="Disordered" evidence="1">
    <location>
        <begin position="14"/>
        <end position="34"/>
    </location>
</feature>